<organism evidence="1">
    <name type="scientific">bioreactor metagenome</name>
    <dbReference type="NCBI Taxonomy" id="1076179"/>
    <lineage>
        <taxon>unclassified sequences</taxon>
        <taxon>metagenomes</taxon>
        <taxon>ecological metagenomes</taxon>
    </lineage>
</organism>
<protein>
    <submittedName>
        <fullName evidence="1">Uncharacterized protein</fullName>
    </submittedName>
</protein>
<dbReference type="EMBL" id="VSSQ01030672">
    <property type="protein sequence ID" value="MPM81289.1"/>
    <property type="molecule type" value="Genomic_DNA"/>
</dbReference>
<name>A0A645CWK1_9ZZZZ</name>
<reference evidence="1" key="1">
    <citation type="submission" date="2019-08" db="EMBL/GenBank/DDBJ databases">
        <authorList>
            <person name="Kucharzyk K."/>
            <person name="Murdoch R.W."/>
            <person name="Higgins S."/>
            <person name="Loffler F."/>
        </authorList>
    </citation>
    <scope>NUCLEOTIDE SEQUENCE</scope>
</reference>
<comment type="caution">
    <text evidence="1">The sequence shown here is derived from an EMBL/GenBank/DDBJ whole genome shotgun (WGS) entry which is preliminary data.</text>
</comment>
<dbReference type="AlphaFoldDB" id="A0A645CWK1"/>
<evidence type="ECO:0000313" key="1">
    <source>
        <dbReference type="EMBL" id="MPM81289.1"/>
    </source>
</evidence>
<gene>
    <name evidence="1" type="ORF">SDC9_128341</name>
</gene>
<sequence length="37" mass="4485">MELDLNYLKFVPIIEIKPSIKYIEMNSFSLYLIMDIF</sequence>
<proteinExistence type="predicted"/>
<accession>A0A645CWK1</accession>